<feature type="chain" id="PRO_5045548648" evidence="1">
    <location>
        <begin position="20"/>
        <end position="464"/>
    </location>
</feature>
<protein>
    <submittedName>
        <fullName evidence="3">Alpha/beta hydrolase</fullName>
    </submittedName>
</protein>
<evidence type="ECO:0000313" key="4">
    <source>
        <dbReference type="Proteomes" id="UP001500393"/>
    </source>
</evidence>
<evidence type="ECO:0000256" key="1">
    <source>
        <dbReference type="SAM" id="SignalP"/>
    </source>
</evidence>
<keyword evidence="4" id="KW-1185">Reference proteome</keyword>
<dbReference type="GO" id="GO:0016787">
    <property type="term" value="F:hydrolase activity"/>
    <property type="evidence" value="ECO:0007669"/>
    <property type="project" value="UniProtKB-KW"/>
</dbReference>
<organism evidence="3 4">
    <name type="scientific">Kribbella sancticallisti</name>
    <dbReference type="NCBI Taxonomy" id="460087"/>
    <lineage>
        <taxon>Bacteria</taxon>
        <taxon>Bacillati</taxon>
        <taxon>Actinomycetota</taxon>
        <taxon>Actinomycetes</taxon>
        <taxon>Propionibacteriales</taxon>
        <taxon>Kribbellaceae</taxon>
        <taxon>Kribbella</taxon>
    </lineage>
</organism>
<comment type="caution">
    <text evidence="3">The sequence shown here is derived from an EMBL/GenBank/DDBJ whole genome shotgun (WGS) entry which is preliminary data.</text>
</comment>
<dbReference type="Gene3D" id="3.40.50.1820">
    <property type="entry name" value="alpha/beta hydrolase"/>
    <property type="match status" value="1"/>
</dbReference>
<reference evidence="4" key="1">
    <citation type="journal article" date="2019" name="Int. J. Syst. Evol. Microbiol.">
        <title>The Global Catalogue of Microorganisms (GCM) 10K type strain sequencing project: providing services to taxonomists for standard genome sequencing and annotation.</title>
        <authorList>
            <consortium name="The Broad Institute Genomics Platform"/>
            <consortium name="The Broad Institute Genome Sequencing Center for Infectious Disease"/>
            <person name="Wu L."/>
            <person name="Ma J."/>
        </authorList>
    </citation>
    <scope>NUCLEOTIDE SEQUENCE [LARGE SCALE GENOMIC DNA]</scope>
    <source>
        <strain evidence="4">JCM 14969</strain>
    </source>
</reference>
<keyword evidence="3" id="KW-0378">Hydrolase</keyword>
<dbReference type="RefSeq" id="WP_344222433.1">
    <property type="nucleotide sequence ID" value="NZ_BAAAOS010000068.1"/>
</dbReference>
<dbReference type="InterPro" id="IPR045556">
    <property type="entry name" value="DUF6351"/>
</dbReference>
<dbReference type="SUPFAM" id="SSF53474">
    <property type="entry name" value="alpha/beta-Hydrolases"/>
    <property type="match status" value="1"/>
</dbReference>
<evidence type="ECO:0000259" key="2">
    <source>
        <dbReference type="Pfam" id="PF19878"/>
    </source>
</evidence>
<name>A0ABP4QQV6_9ACTN</name>
<accession>A0ABP4QQV6</accession>
<keyword evidence="1" id="KW-0732">Signal</keyword>
<dbReference type="Proteomes" id="UP001500393">
    <property type="component" value="Unassembled WGS sequence"/>
</dbReference>
<evidence type="ECO:0000313" key="3">
    <source>
        <dbReference type="EMBL" id="GAA1617739.1"/>
    </source>
</evidence>
<dbReference type="InterPro" id="IPR029058">
    <property type="entry name" value="AB_hydrolase_fold"/>
</dbReference>
<dbReference type="EMBL" id="BAAAOS010000068">
    <property type="protein sequence ID" value="GAA1617739.1"/>
    <property type="molecule type" value="Genomic_DNA"/>
</dbReference>
<sequence>MRRVLAALLAAALTTTALAATAGPSSATRPQPGRQTYTGVIDGAEFKVETPERWNGTLLIFSHPYYPEGMPDFPPGHGNRDDTQDWLLEQGYALAASDFKGRTGFVVKEAVEDQLGVLDWFEDHVGKPRRTIATGSSGGGSISLLLAEKYPRRIDGVLAMCTPIDLYGQLNMSLDINFALKTLLAPGQDIDLVNAEDPAKSVEQLQAVLAEAVESPLGRARIALASAFGNVTGWNSAHDPKPVSVEDQIRALTQIHQFGTLAVFGAVGQADVAEHAGGNPSYNVGVDYRRQLAKSDQEDFVRTAYREAGLDLDHDLAQLAAAPRISPDPSAKRWMQRHAVPRGTTPSPVVTLHNTVDLAVADHERWYAGQVRQHGDSDRLRQLFVGRATHCAFSVAEELVALQTLLTRIDTGRWPSTDPRRLNTTAEAFDETWHKVFDFTAGGDATRPPAFTTFRPTQLLRPSR</sequence>
<gene>
    <name evidence="3" type="ORF">GCM10009789_84610</name>
</gene>
<feature type="signal peptide" evidence="1">
    <location>
        <begin position="1"/>
        <end position="19"/>
    </location>
</feature>
<dbReference type="Pfam" id="PF19878">
    <property type="entry name" value="DUF6351"/>
    <property type="match status" value="1"/>
</dbReference>
<proteinExistence type="predicted"/>
<feature type="domain" description="DUF6351" evidence="2">
    <location>
        <begin position="49"/>
        <end position="373"/>
    </location>
</feature>